<keyword evidence="1" id="KW-0449">Lipoprotein</keyword>
<dbReference type="AlphaFoldDB" id="A0A0H4X9M4"/>
<reference evidence="1 2" key="1">
    <citation type="journal article" date="2016" name="PLoS ONE">
        <title>Complete Genome Sequence and Comparative Genomics of a Novel Myxobacterium Myxococcus hansupus.</title>
        <authorList>
            <person name="Sharma G."/>
            <person name="Narwani T."/>
            <person name="Subramanian S."/>
        </authorList>
    </citation>
    <scope>NUCLEOTIDE SEQUENCE [LARGE SCALE GENOMIC DNA]</scope>
    <source>
        <strain evidence="2">mixupus</strain>
    </source>
</reference>
<keyword evidence="2" id="KW-1185">Reference proteome</keyword>
<dbReference type="KEGG" id="mym:A176_001474"/>
<dbReference type="PROSITE" id="PS51257">
    <property type="entry name" value="PROKAR_LIPOPROTEIN"/>
    <property type="match status" value="1"/>
</dbReference>
<protein>
    <submittedName>
        <fullName evidence="1">Putative lipoprotein</fullName>
    </submittedName>
</protein>
<gene>
    <name evidence="1" type="ORF">A176_001474</name>
</gene>
<dbReference type="STRING" id="1297742.A176_001474"/>
<accession>A0A0H4X9M4</accession>
<dbReference type="RefSeq" id="WP_002634743.1">
    <property type="nucleotide sequence ID" value="NZ_CP012109.1"/>
</dbReference>
<name>A0A0H4X9M4_9BACT</name>
<evidence type="ECO:0000313" key="2">
    <source>
        <dbReference type="Proteomes" id="UP000009026"/>
    </source>
</evidence>
<organism evidence="1 2">
    <name type="scientific">Pseudomyxococcus hansupus</name>
    <dbReference type="NCBI Taxonomy" id="1297742"/>
    <lineage>
        <taxon>Bacteria</taxon>
        <taxon>Pseudomonadati</taxon>
        <taxon>Myxococcota</taxon>
        <taxon>Myxococcia</taxon>
        <taxon>Myxococcales</taxon>
        <taxon>Cystobacterineae</taxon>
        <taxon>Myxococcaceae</taxon>
        <taxon>Pseudomyxococcus</taxon>
    </lineage>
</organism>
<proteinExistence type="predicted"/>
<evidence type="ECO:0000313" key="1">
    <source>
        <dbReference type="EMBL" id="AKQ64562.1"/>
    </source>
</evidence>
<dbReference type="Proteomes" id="UP000009026">
    <property type="component" value="Chromosome"/>
</dbReference>
<dbReference type="EMBL" id="CP012109">
    <property type="protein sequence ID" value="AKQ64562.1"/>
    <property type="molecule type" value="Genomic_DNA"/>
</dbReference>
<sequence length="82" mass="8817">MRVARIGAVLAGLIMAAGCGGTEAMQEPGALETHATSEQAALVTCEDCHTTYTACLRRARGDFEEVQVCVEQRHECTVQYCP</sequence>
<dbReference type="PATRIC" id="fig|1297742.4.peg.1492"/>